<dbReference type="InterPro" id="IPR025839">
    <property type="entry name" value="RLAN_dom"/>
</dbReference>
<dbReference type="PANTHER" id="PTHR21621:SF0">
    <property type="entry name" value="BETA-CITRYLGLUTAMATE SYNTHASE B-RELATED"/>
    <property type="match status" value="1"/>
</dbReference>
<dbReference type="InterPro" id="IPR011761">
    <property type="entry name" value="ATP-grasp"/>
</dbReference>
<dbReference type="RefSeq" id="WP_221250321.1">
    <property type="nucleotide sequence ID" value="NZ_AP024355.1"/>
</dbReference>
<accession>A0ABN6E3N3</accession>
<dbReference type="PROSITE" id="PS50975">
    <property type="entry name" value="ATP_GRASP"/>
    <property type="match status" value="1"/>
</dbReference>
<organism evidence="4 5">
    <name type="scientific">Desulfuromonas versatilis</name>
    <dbReference type="NCBI Taxonomy" id="2802975"/>
    <lineage>
        <taxon>Bacteria</taxon>
        <taxon>Pseudomonadati</taxon>
        <taxon>Thermodesulfobacteriota</taxon>
        <taxon>Desulfuromonadia</taxon>
        <taxon>Desulfuromonadales</taxon>
        <taxon>Desulfuromonadaceae</taxon>
        <taxon>Desulfuromonas</taxon>
    </lineage>
</organism>
<name>A0ABN6E3N3_9BACT</name>
<keyword evidence="2" id="KW-0547">Nucleotide-binding</keyword>
<reference evidence="4 5" key="2">
    <citation type="journal article" date="2021" name="Int. J. Syst. Evol. Microbiol.">
        <title>Isolation and Polyphasic Characterization of Desulfuromonas versatilis sp. Nov., an Electrogenic Bacteria Capable of Versatile Metabolism Isolated from a Graphene Oxide-Reducing Enrichment Culture.</title>
        <authorList>
            <person name="Xie L."/>
            <person name="Yoshida N."/>
            <person name="Ishii S."/>
            <person name="Meng L."/>
        </authorList>
    </citation>
    <scope>NUCLEOTIDE SEQUENCE [LARGE SCALE GENOMIC DNA]</scope>
    <source>
        <strain evidence="4 5">NIT-T3</strain>
    </source>
</reference>
<keyword evidence="2" id="KW-0067">ATP-binding</keyword>
<dbReference type="PANTHER" id="PTHR21621">
    <property type="entry name" value="RIBOSOMAL PROTEIN S6 MODIFICATION PROTEIN"/>
    <property type="match status" value="1"/>
</dbReference>
<dbReference type="Gene3D" id="3.30.1490.20">
    <property type="entry name" value="ATP-grasp fold, A domain"/>
    <property type="match status" value="1"/>
</dbReference>
<dbReference type="SUPFAM" id="SSF56059">
    <property type="entry name" value="Glutathione synthetase ATP-binding domain-like"/>
    <property type="match status" value="1"/>
</dbReference>
<protein>
    <submittedName>
        <fullName evidence="4">Ribosomal protein S6 modification protein</fullName>
    </submittedName>
</protein>
<dbReference type="Pfam" id="PF07478">
    <property type="entry name" value="Dala_Dala_lig_C"/>
    <property type="match status" value="1"/>
</dbReference>
<evidence type="ECO:0000256" key="2">
    <source>
        <dbReference type="PROSITE-ProRule" id="PRU00409"/>
    </source>
</evidence>
<evidence type="ECO:0000259" key="3">
    <source>
        <dbReference type="PROSITE" id="PS50975"/>
    </source>
</evidence>
<keyword evidence="1" id="KW-0436">Ligase</keyword>
<sequence length="493" mass="55385">MPVPLLVADAADAWLMQIPGVEVVPARTYLTDPRYTEMRRARVFNLCRSYRYQSVGYYVSLLATARGHKPMPSVTVLQDFKSQSVIRIVSEDLDELIQKSLAPLLSKDFVLSIYFGRNLAKRYDRLAGRLFSLFAAPFLRAQFSRNAKSGKWQLATLGPVAASEIPEEHRDFVSGTAQAFFAGKRGSAARKAAARYDLAILVAPGEAEPPSNEKALQRFVRAAESLGMSSELIEKEDIGRLAEFDALFIRETTNVNHHTYRFARRAAAEGLVVVDDPESILRCTNKVFLAELLERNRLATPRTLIVHRENRRQVVGSLGLPCILKQPDSSFSQGVVKVETEAELKEAVARLLEKSELVIAQEFLPTPFDWRIGVFDRMPLFACRYHMAKKHWQILKRDSRGVKSDEGRADTLALEQVPEAVLRTALKAANLIGDGLYGVDLKQVGDKVYVIEVNDNPNIDAGIEDQVLKERLYLGIMETILRRISERKERAQA</sequence>
<reference evidence="4 5" key="1">
    <citation type="journal article" date="2016" name="C (Basel)">
        <title>Selective Growth of and Electricity Production by Marine Exoelectrogenic Bacteria in Self-Aggregated Hydrogel of Microbially Reduced Graphene Oxide.</title>
        <authorList>
            <person name="Yoshida N."/>
            <person name="Goto Y."/>
            <person name="Miyata Y."/>
        </authorList>
    </citation>
    <scope>NUCLEOTIDE SEQUENCE [LARGE SCALE GENOMIC DNA]</scope>
    <source>
        <strain evidence="4 5">NIT-T3</strain>
    </source>
</reference>
<feature type="domain" description="ATP-grasp" evidence="3">
    <location>
        <begin position="290"/>
        <end position="485"/>
    </location>
</feature>
<keyword evidence="5" id="KW-1185">Reference proteome</keyword>
<evidence type="ECO:0000313" key="4">
    <source>
        <dbReference type="EMBL" id="BCR06946.1"/>
    </source>
</evidence>
<dbReference type="Gene3D" id="3.30.470.20">
    <property type="entry name" value="ATP-grasp fold, B domain"/>
    <property type="match status" value="1"/>
</dbReference>
<dbReference type="InterPro" id="IPR011095">
    <property type="entry name" value="Dala_Dala_lig_C"/>
</dbReference>
<dbReference type="InterPro" id="IPR013815">
    <property type="entry name" value="ATP_grasp_subdomain_1"/>
</dbReference>
<proteinExistence type="predicted"/>
<gene>
    <name evidence="4" type="ORF">DESUT3_40150</name>
</gene>
<dbReference type="Proteomes" id="UP001319827">
    <property type="component" value="Chromosome"/>
</dbReference>
<evidence type="ECO:0000256" key="1">
    <source>
        <dbReference type="ARBA" id="ARBA00022598"/>
    </source>
</evidence>
<dbReference type="Pfam" id="PF14401">
    <property type="entry name" value="RLAN"/>
    <property type="match status" value="1"/>
</dbReference>
<dbReference type="EMBL" id="AP024355">
    <property type="protein sequence ID" value="BCR06946.1"/>
    <property type="molecule type" value="Genomic_DNA"/>
</dbReference>
<evidence type="ECO:0000313" key="5">
    <source>
        <dbReference type="Proteomes" id="UP001319827"/>
    </source>
</evidence>